<evidence type="ECO:0000256" key="1">
    <source>
        <dbReference type="SAM" id="MobiDB-lite"/>
    </source>
</evidence>
<keyword evidence="3" id="KW-1185">Reference proteome</keyword>
<dbReference type="Gene3D" id="3.40.50.150">
    <property type="entry name" value="Vaccinia Virus protein VP39"/>
    <property type="match status" value="1"/>
</dbReference>
<accession>A0A841E6I4</accession>
<gene>
    <name evidence="2" type="ORF">HNR25_000539</name>
</gene>
<evidence type="ECO:0000313" key="3">
    <source>
        <dbReference type="Proteomes" id="UP000578077"/>
    </source>
</evidence>
<dbReference type="Pfam" id="PF04672">
    <property type="entry name" value="Methyltransf_19"/>
    <property type="match status" value="1"/>
</dbReference>
<proteinExistence type="predicted"/>
<dbReference type="Proteomes" id="UP000578077">
    <property type="component" value="Unassembled WGS sequence"/>
</dbReference>
<evidence type="ECO:0000313" key="2">
    <source>
        <dbReference type="EMBL" id="MBB5996788.1"/>
    </source>
</evidence>
<dbReference type="EMBL" id="JACHLY010000001">
    <property type="protein sequence ID" value="MBB5996788.1"/>
    <property type="molecule type" value="Genomic_DNA"/>
</dbReference>
<dbReference type="RefSeq" id="WP_312862313.1">
    <property type="nucleotide sequence ID" value="NZ_BAABKT010000025.1"/>
</dbReference>
<dbReference type="InterPro" id="IPR006764">
    <property type="entry name" value="SAM_dep_MeTrfase_SAV2177_type"/>
</dbReference>
<evidence type="ECO:0008006" key="4">
    <source>
        <dbReference type="Google" id="ProtNLM"/>
    </source>
</evidence>
<protein>
    <recommendedName>
        <fullName evidence="4">S-adenosyl methyltransferase</fullName>
    </recommendedName>
</protein>
<comment type="caution">
    <text evidence="2">The sequence shown here is derived from an EMBL/GenBank/DDBJ whole genome shotgun (WGS) entry which is preliminary data.</text>
</comment>
<name>A0A841E6I4_9ACTN</name>
<sequence>MTDHWRAVHIDDDRPVAEVPDQRVVHIGRRRGRSSAQPARTPGDPDGSDEAGASGDPGAAHPYASVPTQVGGSRIEARRGFLRRAVGYLAADAGVRQFVDLGSRLPAGAGIGRAAREYAPGSRVVYVDAESSAALRGGRAGDADTSAAVLPVERMDPDTLIDRIAGCGLVDVAEPLGVLLTDTTALRRDGVLIQDLVRALHPRLGPGGHIAVAQPVPDARDPHCREFAAAAFDPFTLIEPGLADIAWWPYPDEEVSGEPTGVLAGLGRRG</sequence>
<dbReference type="AlphaFoldDB" id="A0A841E6I4"/>
<organism evidence="2 3">
    <name type="scientific">Streptomonospora salina</name>
    <dbReference type="NCBI Taxonomy" id="104205"/>
    <lineage>
        <taxon>Bacteria</taxon>
        <taxon>Bacillati</taxon>
        <taxon>Actinomycetota</taxon>
        <taxon>Actinomycetes</taxon>
        <taxon>Streptosporangiales</taxon>
        <taxon>Nocardiopsidaceae</taxon>
        <taxon>Streptomonospora</taxon>
    </lineage>
</organism>
<dbReference type="InterPro" id="IPR029063">
    <property type="entry name" value="SAM-dependent_MTases_sf"/>
</dbReference>
<reference evidence="2 3" key="1">
    <citation type="submission" date="2020-08" db="EMBL/GenBank/DDBJ databases">
        <title>Sequencing the genomes of 1000 actinobacteria strains.</title>
        <authorList>
            <person name="Klenk H.-P."/>
        </authorList>
    </citation>
    <scope>NUCLEOTIDE SEQUENCE [LARGE SCALE GENOMIC DNA]</scope>
    <source>
        <strain evidence="2 3">DSM 44593</strain>
    </source>
</reference>
<dbReference type="SUPFAM" id="SSF53335">
    <property type="entry name" value="S-adenosyl-L-methionine-dependent methyltransferases"/>
    <property type="match status" value="1"/>
</dbReference>
<feature type="region of interest" description="Disordered" evidence="1">
    <location>
        <begin position="16"/>
        <end position="70"/>
    </location>
</feature>